<evidence type="ECO:0000259" key="2">
    <source>
        <dbReference type="Pfam" id="PF01523"/>
    </source>
</evidence>
<name>A0A7C6A8K3_UNCW3</name>
<dbReference type="InterPro" id="IPR002510">
    <property type="entry name" value="Metalloprtase-TldD/E_N"/>
</dbReference>
<dbReference type="Gene3D" id="3.30.2290.10">
    <property type="entry name" value="PmbA/TldD superfamily"/>
    <property type="match status" value="1"/>
</dbReference>
<comment type="similarity">
    <text evidence="1">Belongs to the peptidase U62 family.</text>
</comment>
<dbReference type="AlphaFoldDB" id="A0A7C6A8K3"/>
<dbReference type="EMBL" id="DTLI01000070">
    <property type="protein sequence ID" value="HHS51791.1"/>
    <property type="molecule type" value="Genomic_DNA"/>
</dbReference>
<evidence type="ECO:0000259" key="3">
    <source>
        <dbReference type="Pfam" id="PF19289"/>
    </source>
</evidence>
<evidence type="ECO:0000313" key="4">
    <source>
        <dbReference type="EMBL" id="HHS51791.1"/>
    </source>
</evidence>
<dbReference type="InterPro" id="IPR047657">
    <property type="entry name" value="PmbA"/>
</dbReference>
<dbReference type="GO" id="GO:0006508">
    <property type="term" value="P:proteolysis"/>
    <property type="evidence" value="ECO:0007669"/>
    <property type="project" value="InterPro"/>
</dbReference>
<feature type="domain" description="Metalloprotease TldD/E N-terminal" evidence="2">
    <location>
        <begin position="20"/>
        <end position="84"/>
    </location>
</feature>
<dbReference type="GO" id="GO:0008237">
    <property type="term" value="F:metallopeptidase activity"/>
    <property type="evidence" value="ECO:0007669"/>
    <property type="project" value="InterPro"/>
</dbReference>
<dbReference type="InterPro" id="IPR045569">
    <property type="entry name" value="Metalloprtase-TldD/E_C"/>
</dbReference>
<feature type="domain" description="Metalloprotease TldD/E C-terminal" evidence="3">
    <location>
        <begin position="227"/>
        <end position="439"/>
    </location>
</feature>
<dbReference type="InterPro" id="IPR035068">
    <property type="entry name" value="TldD/PmbA_N"/>
</dbReference>
<accession>A0A7C6A8K3</accession>
<dbReference type="GO" id="GO:0005829">
    <property type="term" value="C:cytosol"/>
    <property type="evidence" value="ECO:0007669"/>
    <property type="project" value="TreeGrafter"/>
</dbReference>
<reference evidence="4" key="1">
    <citation type="journal article" date="2020" name="mSystems">
        <title>Genome- and Community-Level Interaction Insights into Carbon Utilization and Element Cycling Functions of Hydrothermarchaeota in Hydrothermal Sediment.</title>
        <authorList>
            <person name="Zhou Z."/>
            <person name="Liu Y."/>
            <person name="Xu W."/>
            <person name="Pan J."/>
            <person name="Luo Z.H."/>
            <person name="Li M."/>
        </authorList>
    </citation>
    <scope>NUCLEOTIDE SEQUENCE [LARGE SCALE GENOMIC DNA]</scope>
    <source>
        <strain evidence="4">SpSt-876</strain>
    </source>
</reference>
<proteinExistence type="inferred from homology"/>
<dbReference type="Pfam" id="PF01523">
    <property type="entry name" value="PmbA_TldD_1st"/>
    <property type="match status" value="1"/>
</dbReference>
<dbReference type="InterPro" id="IPR036059">
    <property type="entry name" value="TldD/PmbA_sf"/>
</dbReference>
<gene>
    <name evidence="4" type="ORF">ENW73_02845</name>
</gene>
<sequence length="441" mass="47904">MIELGEIAIKKALELGADEAEVYLTRGKEFNVTIESNDIKLAKSQTKDGVGIRVFKNKSLGFASVNDLSKSKIIDAVINATRLAGLTPEDKYNQLPMPTPLTKVSGIFDPEAEKIEMDFALANATKMLKTVQEFDERIAIDTGSFEATIYESAVVNSKGIKVSEKQSSFSYIVFGMATDKGEVSCFQYEFDATHQVREVNVEKVALEFAQKVINSLGAKKWESFKGSVILDPDVVSDLLGVIIYSVNANNVQKGMSKFAKCLNQKVGVSDLTIEDNGLLRGGNGSSSFDREGVARKPIKIIDKGILASFLYNSYTANKEKRDSTGHAAGGTRGVPAIGPTNLIVSPGDKTKDELIKEVKKGILVTRLSCFPNPVSGDFSGVVKGGFRIENGAITKPVIETMIAGNVFELCNQISGISKEQKRIFTFILPWLKIEDISITSG</sequence>
<evidence type="ECO:0000256" key="1">
    <source>
        <dbReference type="ARBA" id="ARBA00005836"/>
    </source>
</evidence>
<dbReference type="SUPFAM" id="SSF111283">
    <property type="entry name" value="Putative modulator of DNA gyrase, PmbA/TldD"/>
    <property type="match status" value="1"/>
</dbReference>
<dbReference type="PANTHER" id="PTHR43421">
    <property type="entry name" value="METALLOPROTEASE PMBA"/>
    <property type="match status" value="1"/>
</dbReference>
<dbReference type="Pfam" id="PF19289">
    <property type="entry name" value="PmbA_TldD_3rd"/>
    <property type="match status" value="1"/>
</dbReference>
<organism evidence="4">
    <name type="scientific">candidate division WOR-3 bacterium</name>
    <dbReference type="NCBI Taxonomy" id="2052148"/>
    <lineage>
        <taxon>Bacteria</taxon>
        <taxon>Bacteria division WOR-3</taxon>
    </lineage>
</organism>
<protein>
    <submittedName>
        <fullName evidence="4">TldD/PmbA family protein</fullName>
    </submittedName>
</protein>
<comment type="caution">
    <text evidence="4">The sequence shown here is derived from an EMBL/GenBank/DDBJ whole genome shotgun (WGS) entry which is preliminary data.</text>
</comment>
<dbReference type="PANTHER" id="PTHR43421:SF1">
    <property type="entry name" value="METALLOPROTEASE PMBA"/>
    <property type="match status" value="1"/>
</dbReference>